<protein>
    <submittedName>
        <fullName evidence="3">Fimbrial assembly protein</fullName>
    </submittedName>
</protein>
<evidence type="ECO:0000256" key="2">
    <source>
        <dbReference type="SAM" id="Phobius"/>
    </source>
</evidence>
<keyword evidence="2" id="KW-1133">Transmembrane helix</keyword>
<dbReference type="Proteomes" id="UP000514716">
    <property type="component" value="Chromosome"/>
</dbReference>
<accession>A0A7D7RYP8</accession>
<dbReference type="AlphaFoldDB" id="A0A7D7RYP8"/>
<keyword evidence="2" id="KW-0472">Membrane</keyword>
<keyword evidence="4" id="KW-1185">Reference proteome</keyword>
<evidence type="ECO:0000313" key="4">
    <source>
        <dbReference type="Proteomes" id="UP000514716"/>
    </source>
</evidence>
<evidence type="ECO:0000313" key="3">
    <source>
        <dbReference type="EMBL" id="QMT19002.1"/>
    </source>
</evidence>
<organism evidence="3 4">
    <name type="scientific">Planococcus maritimus</name>
    <dbReference type="NCBI Taxonomy" id="192421"/>
    <lineage>
        <taxon>Bacteria</taxon>
        <taxon>Bacillati</taxon>
        <taxon>Bacillota</taxon>
        <taxon>Bacilli</taxon>
        <taxon>Bacillales</taxon>
        <taxon>Caryophanaceae</taxon>
        <taxon>Planococcus</taxon>
    </lineage>
</organism>
<proteinExistence type="predicted"/>
<feature type="region of interest" description="Disordered" evidence="1">
    <location>
        <begin position="205"/>
        <end position="245"/>
    </location>
</feature>
<name>A0A7D7RYP8_PLAMR</name>
<feature type="compositionally biased region" description="Acidic residues" evidence="1">
    <location>
        <begin position="209"/>
        <end position="245"/>
    </location>
</feature>
<reference evidence="3 4" key="1">
    <citation type="submission" date="2020-07" db="EMBL/GenBank/DDBJ databases">
        <title>Screening of a cold-adapted Planococcus bacterium producing protease in traditional shrimp paste and protease identification by genome sequencing.</title>
        <authorList>
            <person name="Gao R."/>
            <person name="Leng W."/>
            <person name="Chu Q."/>
            <person name="Wu X."/>
            <person name="Liu H."/>
            <person name="Li X."/>
        </authorList>
    </citation>
    <scope>NUCLEOTIDE SEQUENCE [LARGE SCALE GENOMIC DNA]</scope>
    <source>
        <strain evidence="3 4">XJ11</strain>
    </source>
</reference>
<gene>
    <name evidence="3" type="ORF">H1Q58_07000</name>
</gene>
<feature type="transmembrane region" description="Helical" evidence="2">
    <location>
        <begin position="20"/>
        <end position="40"/>
    </location>
</feature>
<dbReference type="EMBL" id="CP059540">
    <property type="protein sequence ID" value="QMT19002.1"/>
    <property type="molecule type" value="Genomic_DNA"/>
</dbReference>
<sequence>MLIDINLLPQKEQERPYPLIIAGVLVLLAVLSWALLFFMAQAEERAQAELIEESALVAAEQEAIRQQIGATEGLNDEQQLKETVEWAESYQFDTVPLLEELVAVLPERGFFNTFSFTGPNIATLTLQFDTAREAAYYLTQLKAVDALASATLDSVTNQELDLLEEEAGGAEDALLLNPRYLATYSLVFVDDRIPAEGTVAEDGTIIEQEGNEVTEEQAGEAAEETPEVVPEEPETAPDETQEDAL</sequence>
<keyword evidence="2" id="KW-0812">Transmembrane</keyword>
<evidence type="ECO:0000256" key="1">
    <source>
        <dbReference type="SAM" id="MobiDB-lite"/>
    </source>
</evidence>
<dbReference type="KEGG" id="pdec:H1Q58_07000"/>